<feature type="compositionally biased region" description="Basic residues" evidence="1">
    <location>
        <begin position="35"/>
        <end position="48"/>
    </location>
</feature>
<dbReference type="AlphaFoldDB" id="A0A5N6JYP8"/>
<organism evidence="2 3">
    <name type="scientific">Monilinia laxa</name>
    <name type="common">Brown rot fungus</name>
    <name type="synonym">Sclerotinia laxa</name>
    <dbReference type="NCBI Taxonomy" id="61186"/>
    <lineage>
        <taxon>Eukaryota</taxon>
        <taxon>Fungi</taxon>
        <taxon>Dikarya</taxon>
        <taxon>Ascomycota</taxon>
        <taxon>Pezizomycotina</taxon>
        <taxon>Leotiomycetes</taxon>
        <taxon>Helotiales</taxon>
        <taxon>Sclerotiniaceae</taxon>
        <taxon>Monilinia</taxon>
    </lineage>
</organism>
<dbReference type="Proteomes" id="UP000326757">
    <property type="component" value="Unassembled WGS sequence"/>
</dbReference>
<evidence type="ECO:0000313" key="3">
    <source>
        <dbReference type="Proteomes" id="UP000326757"/>
    </source>
</evidence>
<accession>A0A5N6JYP8</accession>
<keyword evidence="3" id="KW-1185">Reference proteome</keyword>
<protein>
    <submittedName>
        <fullName evidence="2">Uncharacterized protein</fullName>
    </submittedName>
</protein>
<dbReference type="EMBL" id="VIGI01000011">
    <property type="protein sequence ID" value="KAB8294268.1"/>
    <property type="molecule type" value="Genomic_DNA"/>
</dbReference>
<gene>
    <name evidence="2" type="ORF">EYC80_009695</name>
</gene>
<proteinExistence type="predicted"/>
<sequence>MPTTHRPPLLDRPLKTSTSTPRPLTTTSPTPSSLRNKHSKRLASRNRHSICTPALPPLKLSTCIDPAQKALAKIQTHALAKTGDS</sequence>
<evidence type="ECO:0000313" key="2">
    <source>
        <dbReference type="EMBL" id="KAB8294268.1"/>
    </source>
</evidence>
<reference evidence="2 3" key="1">
    <citation type="submission" date="2019-06" db="EMBL/GenBank/DDBJ databases">
        <title>Genome Sequence of the Brown Rot Fungal Pathogen Monilinia laxa.</title>
        <authorList>
            <person name="De Miccolis Angelini R.M."/>
            <person name="Landi L."/>
            <person name="Abate D."/>
            <person name="Pollastro S."/>
            <person name="Romanazzi G."/>
            <person name="Faretra F."/>
        </authorList>
    </citation>
    <scope>NUCLEOTIDE SEQUENCE [LARGE SCALE GENOMIC DNA]</scope>
    <source>
        <strain evidence="2 3">Mlax316</strain>
    </source>
</reference>
<feature type="compositionally biased region" description="Low complexity" evidence="1">
    <location>
        <begin position="15"/>
        <end position="34"/>
    </location>
</feature>
<evidence type="ECO:0000256" key="1">
    <source>
        <dbReference type="SAM" id="MobiDB-lite"/>
    </source>
</evidence>
<name>A0A5N6JYP8_MONLA</name>
<feature type="region of interest" description="Disordered" evidence="1">
    <location>
        <begin position="1"/>
        <end position="51"/>
    </location>
</feature>
<comment type="caution">
    <text evidence="2">The sequence shown here is derived from an EMBL/GenBank/DDBJ whole genome shotgun (WGS) entry which is preliminary data.</text>
</comment>